<dbReference type="EMBL" id="GEDG01022251">
    <property type="protein sequence ID" value="JAP17655.1"/>
    <property type="molecule type" value="Transcribed_RNA"/>
</dbReference>
<sequence>MRIVPFLSLSSINTLHYCKENLEQPDKLLKSRILCTTYTMVQIPEIHTQPEVKWMDYQQYSFHRIYTSLDPHEIYEEKKLRRIEVEFQLRFDDVSRKRRCTCKYSSTSTFLIL</sequence>
<evidence type="ECO:0000313" key="1">
    <source>
        <dbReference type="EMBL" id="JAP17655.1"/>
    </source>
</evidence>
<dbReference type="AlphaFoldDB" id="A0A0V0HC80"/>
<name>A0A0V0HC80_SOLCH</name>
<reference evidence="1" key="1">
    <citation type="submission" date="2015-12" db="EMBL/GenBank/DDBJ databases">
        <title>Gene expression during late stages of embryo sac development: a critical building block for successful pollen-pistil interactions.</title>
        <authorList>
            <person name="Liu Y."/>
            <person name="Joly V."/>
            <person name="Sabar M."/>
            <person name="Matton D.P."/>
        </authorList>
    </citation>
    <scope>NUCLEOTIDE SEQUENCE</scope>
</reference>
<feature type="non-terminal residue" evidence="1">
    <location>
        <position position="113"/>
    </location>
</feature>
<proteinExistence type="predicted"/>
<organism evidence="1">
    <name type="scientific">Solanum chacoense</name>
    <name type="common">Chaco potato</name>
    <dbReference type="NCBI Taxonomy" id="4108"/>
    <lineage>
        <taxon>Eukaryota</taxon>
        <taxon>Viridiplantae</taxon>
        <taxon>Streptophyta</taxon>
        <taxon>Embryophyta</taxon>
        <taxon>Tracheophyta</taxon>
        <taxon>Spermatophyta</taxon>
        <taxon>Magnoliopsida</taxon>
        <taxon>eudicotyledons</taxon>
        <taxon>Gunneridae</taxon>
        <taxon>Pentapetalae</taxon>
        <taxon>asterids</taxon>
        <taxon>lamiids</taxon>
        <taxon>Solanales</taxon>
        <taxon>Solanaceae</taxon>
        <taxon>Solanoideae</taxon>
        <taxon>Solaneae</taxon>
        <taxon>Solanum</taxon>
    </lineage>
</organism>
<protein>
    <submittedName>
        <fullName evidence="1">Putative ovule protein</fullName>
    </submittedName>
</protein>
<accession>A0A0V0HC80</accession>